<proteinExistence type="predicted"/>
<accession>C5L9K4</accession>
<protein>
    <submittedName>
        <fullName evidence="2">Uncharacterized protein</fullName>
    </submittedName>
</protein>
<name>C5L9K4_PERM5</name>
<gene>
    <name evidence="2" type="ORF">Pmar_PMAR022654</name>
</gene>
<dbReference type="Proteomes" id="UP000007800">
    <property type="component" value="Unassembled WGS sequence"/>
</dbReference>
<dbReference type="GeneID" id="9055930"/>
<feature type="region of interest" description="Disordered" evidence="1">
    <location>
        <begin position="37"/>
        <end position="56"/>
    </location>
</feature>
<dbReference type="InParanoid" id="C5L9K4"/>
<evidence type="ECO:0000313" key="2">
    <source>
        <dbReference type="EMBL" id="EER06597.1"/>
    </source>
</evidence>
<evidence type="ECO:0000313" key="3">
    <source>
        <dbReference type="Proteomes" id="UP000007800"/>
    </source>
</evidence>
<dbReference type="AlphaFoldDB" id="C5L9K4"/>
<keyword evidence="3" id="KW-1185">Reference proteome</keyword>
<dbReference type="EMBL" id="GG680505">
    <property type="protein sequence ID" value="EER06597.1"/>
    <property type="molecule type" value="Genomic_DNA"/>
</dbReference>
<reference evidence="2 3" key="1">
    <citation type="submission" date="2008-07" db="EMBL/GenBank/DDBJ databases">
        <authorList>
            <person name="El-Sayed N."/>
            <person name="Caler E."/>
            <person name="Inman J."/>
            <person name="Amedeo P."/>
            <person name="Hass B."/>
            <person name="Wortman J."/>
        </authorList>
    </citation>
    <scope>NUCLEOTIDE SEQUENCE [LARGE SCALE GENOMIC DNA]</scope>
    <source>
        <strain evidence="3">ATCC 50983 / TXsc</strain>
    </source>
</reference>
<sequence length="56" mass="6335">MDTTLSYSQDLRISTLILGILEAFAYFAAYGGDNIEYDENTNDNNDNNKIVVKKLE</sequence>
<organism evidence="3">
    <name type="scientific">Perkinsus marinus (strain ATCC 50983 / TXsc)</name>
    <dbReference type="NCBI Taxonomy" id="423536"/>
    <lineage>
        <taxon>Eukaryota</taxon>
        <taxon>Sar</taxon>
        <taxon>Alveolata</taxon>
        <taxon>Perkinsozoa</taxon>
        <taxon>Perkinsea</taxon>
        <taxon>Perkinsida</taxon>
        <taxon>Perkinsidae</taxon>
        <taxon>Perkinsus</taxon>
    </lineage>
</organism>
<dbReference type="RefSeq" id="XP_002774781.1">
    <property type="nucleotide sequence ID" value="XM_002774735.1"/>
</dbReference>
<evidence type="ECO:0000256" key="1">
    <source>
        <dbReference type="SAM" id="MobiDB-lite"/>
    </source>
</evidence>